<dbReference type="Proteomes" id="UP001341840">
    <property type="component" value="Unassembled WGS sequence"/>
</dbReference>
<evidence type="ECO:0000313" key="2">
    <source>
        <dbReference type="Proteomes" id="UP001341840"/>
    </source>
</evidence>
<dbReference type="EMBL" id="JASCZI010151142">
    <property type="protein sequence ID" value="MED6170103.1"/>
    <property type="molecule type" value="Genomic_DNA"/>
</dbReference>
<keyword evidence="2" id="KW-1185">Reference proteome</keyword>
<name>A0ABU6VDS8_9FABA</name>
<comment type="caution">
    <text evidence="1">The sequence shown here is derived from an EMBL/GenBank/DDBJ whole genome shotgun (WGS) entry which is preliminary data.</text>
</comment>
<evidence type="ECO:0008006" key="3">
    <source>
        <dbReference type="Google" id="ProtNLM"/>
    </source>
</evidence>
<protein>
    <recommendedName>
        <fullName evidence="3">Retrotransposon gag domain-containing protein</fullName>
    </recommendedName>
</protein>
<proteinExistence type="predicted"/>
<reference evidence="1 2" key="1">
    <citation type="journal article" date="2023" name="Plants (Basel)">
        <title>Bridging the Gap: Combining Genomics and Transcriptomics Approaches to Understand Stylosanthes scabra, an Orphan Legume from the Brazilian Caatinga.</title>
        <authorList>
            <person name="Ferreira-Neto J.R.C."/>
            <person name="da Silva M.D."/>
            <person name="Binneck E."/>
            <person name="de Melo N.F."/>
            <person name="da Silva R.H."/>
            <person name="de Melo A.L.T.M."/>
            <person name="Pandolfi V."/>
            <person name="Bustamante F.O."/>
            <person name="Brasileiro-Vidal A.C."/>
            <person name="Benko-Iseppon A.M."/>
        </authorList>
    </citation>
    <scope>NUCLEOTIDE SEQUENCE [LARGE SCALE GENOMIC DNA]</scope>
    <source>
        <tissue evidence="1">Leaves</tissue>
    </source>
</reference>
<sequence>MAQEMRHWIRGVERWLDRGLANRRRRSRSRSTVGILAALALGGNNRGNVQGPDLEDIEPPLLPEGGTGLLRFLMVVRNKKLWVGRILLPTFYVMNCECLGDAMCCKAFPISLAGQAMRWFNSLPTGSIYSFSDIRKQLVGETIRDYMDRYNKIVLEVNVWNQAVVALGFAAGLLEGDFRKHLIFTEVKTMEEIQKIALEYMWQEDTKIIPRSQSPSLSEERYLDTPFPIT</sequence>
<accession>A0ABU6VDS8</accession>
<evidence type="ECO:0000313" key="1">
    <source>
        <dbReference type="EMBL" id="MED6170103.1"/>
    </source>
</evidence>
<gene>
    <name evidence="1" type="ORF">PIB30_027703</name>
</gene>
<organism evidence="1 2">
    <name type="scientific">Stylosanthes scabra</name>
    <dbReference type="NCBI Taxonomy" id="79078"/>
    <lineage>
        <taxon>Eukaryota</taxon>
        <taxon>Viridiplantae</taxon>
        <taxon>Streptophyta</taxon>
        <taxon>Embryophyta</taxon>
        <taxon>Tracheophyta</taxon>
        <taxon>Spermatophyta</taxon>
        <taxon>Magnoliopsida</taxon>
        <taxon>eudicotyledons</taxon>
        <taxon>Gunneridae</taxon>
        <taxon>Pentapetalae</taxon>
        <taxon>rosids</taxon>
        <taxon>fabids</taxon>
        <taxon>Fabales</taxon>
        <taxon>Fabaceae</taxon>
        <taxon>Papilionoideae</taxon>
        <taxon>50 kb inversion clade</taxon>
        <taxon>dalbergioids sensu lato</taxon>
        <taxon>Dalbergieae</taxon>
        <taxon>Pterocarpus clade</taxon>
        <taxon>Stylosanthes</taxon>
    </lineage>
</organism>